<evidence type="ECO:0000256" key="1">
    <source>
        <dbReference type="SAM" id="MobiDB-lite"/>
    </source>
</evidence>
<dbReference type="InterPro" id="IPR016130">
    <property type="entry name" value="Tyr_Pase_AS"/>
</dbReference>
<dbReference type="InterPro" id="IPR000387">
    <property type="entry name" value="Tyr_Pase_dom"/>
</dbReference>
<dbReference type="AlphaFoldDB" id="A1THU7"/>
<proteinExistence type="predicted"/>
<dbReference type="HOGENOM" id="CLU_468361_0_0_11"/>
<sequence>MDRRQPDLSLIAPRLWVGAAVDGVDDRIALRQARAIREVGVHVVVDCRLSADDSDLWAAVGDVEYHRHGIEDSGHPIPPSWFTHGVEFVMDRWQIRGRGVFVHCEEGVNRSPCLVLAVLLVVGLSPQQAVERIVGARPTAGLRYAADAMSWFGLFADAEDAEFTPPQQPHPSKPAATAAPMTKRTTAATTIPMATNTNPTTTATTNAAIATTEAIAPAIHTRSQSRFALRNPRVITAVATITSAAITATAITAPGWSFHVRTRENRSDPPRKALAANTATTSRTSRSHDASVTVHVTGTPTLSQRVDPRSIAPNASAGLAVGRTADDLRRSGVADRNTAGTISTAWLAPGGGVFKSMAIPLTTAAFAFTAPHRSPDWTGGSVVAVLITELKEAAVTRTGLICLTPASELRELLHAGRRQLIVTFRFYHCDYYRNVTIVAVRPAEEGTQRVDCMFRNGDVITLLLPTEESGPNVIGIVNPGRMAPKVVALKAPPPLQIRALEEHLRWQEHQILWGPPNPTADGPFTQHPRLGGLARTVREQIADHIGSGRPIMAIKVLRDSCPGMSIGDAATVVEAQRLYGGD</sequence>
<evidence type="ECO:0000259" key="2">
    <source>
        <dbReference type="PROSITE" id="PS50056"/>
    </source>
</evidence>
<dbReference type="Proteomes" id="UP000009159">
    <property type="component" value="Chromosome"/>
</dbReference>
<dbReference type="EMBL" id="CP000511">
    <property type="protein sequence ID" value="ABM16747.1"/>
    <property type="molecule type" value="Genomic_DNA"/>
</dbReference>
<gene>
    <name evidence="3" type="ordered locus">Mvan_5991</name>
</gene>
<dbReference type="RefSeq" id="WP_011783091.1">
    <property type="nucleotide sequence ID" value="NC_008726.1"/>
</dbReference>
<keyword evidence="4" id="KW-1185">Reference proteome</keyword>
<feature type="compositionally biased region" description="Low complexity" evidence="1">
    <location>
        <begin position="275"/>
        <end position="284"/>
    </location>
</feature>
<name>A1THU7_MYCVP</name>
<dbReference type="PROSITE" id="PS50056">
    <property type="entry name" value="TYR_PHOSPHATASE_2"/>
    <property type="match status" value="1"/>
</dbReference>
<accession>A1THU7</accession>
<evidence type="ECO:0000313" key="4">
    <source>
        <dbReference type="Proteomes" id="UP000009159"/>
    </source>
</evidence>
<feature type="compositionally biased region" description="Basic and acidic residues" evidence="1">
    <location>
        <begin position="261"/>
        <end position="271"/>
    </location>
</feature>
<dbReference type="InterPro" id="IPR029021">
    <property type="entry name" value="Prot-tyrosine_phosphatase-like"/>
</dbReference>
<dbReference type="Gene3D" id="3.90.190.10">
    <property type="entry name" value="Protein tyrosine phosphatase superfamily"/>
    <property type="match status" value="1"/>
</dbReference>
<feature type="domain" description="Tyrosine specific protein phosphatases" evidence="2">
    <location>
        <begin position="80"/>
        <end position="138"/>
    </location>
</feature>
<dbReference type="PROSITE" id="PS00383">
    <property type="entry name" value="TYR_PHOSPHATASE_1"/>
    <property type="match status" value="1"/>
</dbReference>
<feature type="region of interest" description="Disordered" evidence="1">
    <location>
        <begin position="261"/>
        <end position="291"/>
    </location>
</feature>
<evidence type="ECO:0000313" key="3">
    <source>
        <dbReference type="EMBL" id="ABM16747.1"/>
    </source>
</evidence>
<protein>
    <submittedName>
        <fullName evidence="3">Dual specificity protein phosphatase</fullName>
    </submittedName>
</protein>
<dbReference type="STRING" id="350058.Mvan_5991"/>
<dbReference type="KEGG" id="mva:Mvan_5991"/>
<organism evidence="3 4">
    <name type="scientific">Mycolicibacterium vanbaalenii (strain DSM 7251 / JCM 13017 / BCRC 16820 / KCTC 9966 / NRRL B-24157 / PYR-1)</name>
    <name type="common">Mycobacterium vanbaalenii</name>
    <dbReference type="NCBI Taxonomy" id="350058"/>
    <lineage>
        <taxon>Bacteria</taxon>
        <taxon>Bacillati</taxon>
        <taxon>Actinomycetota</taxon>
        <taxon>Actinomycetes</taxon>
        <taxon>Mycobacteriales</taxon>
        <taxon>Mycobacteriaceae</taxon>
        <taxon>Mycolicibacterium</taxon>
    </lineage>
</organism>
<dbReference type="eggNOG" id="COG2453">
    <property type="taxonomic scope" value="Bacteria"/>
</dbReference>
<dbReference type="SUPFAM" id="SSF52799">
    <property type="entry name" value="(Phosphotyrosine protein) phosphatases II"/>
    <property type="match status" value="1"/>
</dbReference>
<reference evidence="3" key="1">
    <citation type="submission" date="2006-12" db="EMBL/GenBank/DDBJ databases">
        <title>Complete sequence of Mycobacterium vanbaalenii PYR-1.</title>
        <authorList>
            <consortium name="US DOE Joint Genome Institute"/>
            <person name="Copeland A."/>
            <person name="Lucas S."/>
            <person name="Lapidus A."/>
            <person name="Barry K."/>
            <person name="Detter J.C."/>
            <person name="Glavina del Rio T."/>
            <person name="Hammon N."/>
            <person name="Israni S."/>
            <person name="Dalin E."/>
            <person name="Tice H."/>
            <person name="Pitluck S."/>
            <person name="Singan V."/>
            <person name="Schmutz J."/>
            <person name="Larimer F."/>
            <person name="Land M."/>
            <person name="Hauser L."/>
            <person name="Kyrpides N."/>
            <person name="Anderson I.J."/>
            <person name="Miller C."/>
            <person name="Richardson P."/>
        </authorList>
    </citation>
    <scope>NUCLEOTIDE SEQUENCE [LARGE SCALE GENOMIC DNA]</scope>
    <source>
        <strain evidence="3">PYR-1</strain>
    </source>
</reference>